<accession>K1UFC3</accession>
<gene>
    <name evidence="2" type="ORF">OBE_04009</name>
</gene>
<protein>
    <submittedName>
        <fullName evidence="2">Uncharacterized protein</fullName>
    </submittedName>
</protein>
<evidence type="ECO:0000313" key="2">
    <source>
        <dbReference type="EMBL" id="EKC70211.1"/>
    </source>
</evidence>
<keyword evidence="1" id="KW-0472">Membrane</keyword>
<keyword evidence="1" id="KW-0812">Transmembrane</keyword>
<organism evidence="2">
    <name type="scientific">human gut metagenome</name>
    <dbReference type="NCBI Taxonomy" id="408170"/>
    <lineage>
        <taxon>unclassified sequences</taxon>
        <taxon>metagenomes</taxon>
        <taxon>organismal metagenomes</taxon>
    </lineage>
</organism>
<sequence>MGWLIFIDILLIIVLALMLSVTVNVHLNDETRIKIRYAGITIFSVSPEDEKT</sequence>
<comment type="caution">
    <text evidence="2">The sequence shown here is derived from an EMBL/GenBank/DDBJ whole genome shotgun (WGS) entry which is preliminary data.</text>
</comment>
<dbReference type="EMBL" id="AJWZ01002713">
    <property type="protein sequence ID" value="EKC70211.1"/>
    <property type="molecule type" value="Genomic_DNA"/>
</dbReference>
<feature type="transmembrane region" description="Helical" evidence="1">
    <location>
        <begin position="6"/>
        <end position="27"/>
    </location>
</feature>
<reference evidence="2" key="1">
    <citation type="journal article" date="2013" name="Environ. Microbiol.">
        <title>Microbiota from the distal guts of lean and obese adolescents exhibit partial functional redundancy besides clear differences in community structure.</title>
        <authorList>
            <person name="Ferrer M."/>
            <person name="Ruiz A."/>
            <person name="Lanza F."/>
            <person name="Haange S.B."/>
            <person name="Oberbach A."/>
            <person name="Till H."/>
            <person name="Bargiela R."/>
            <person name="Campoy C."/>
            <person name="Segura M.T."/>
            <person name="Richter M."/>
            <person name="von Bergen M."/>
            <person name="Seifert J."/>
            <person name="Suarez A."/>
        </authorList>
    </citation>
    <scope>NUCLEOTIDE SEQUENCE</scope>
</reference>
<name>K1UFC3_9ZZZZ</name>
<proteinExistence type="predicted"/>
<evidence type="ECO:0000256" key="1">
    <source>
        <dbReference type="SAM" id="Phobius"/>
    </source>
</evidence>
<dbReference type="AlphaFoldDB" id="K1UFC3"/>
<keyword evidence="1" id="KW-1133">Transmembrane helix</keyword>